<evidence type="ECO:0000256" key="2">
    <source>
        <dbReference type="ARBA" id="ARBA00022737"/>
    </source>
</evidence>
<dbReference type="SUPFAM" id="SSF52540">
    <property type="entry name" value="P-loop containing nucleoside triphosphate hydrolases"/>
    <property type="match status" value="1"/>
</dbReference>
<keyword evidence="4" id="KW-0418">Kinase</keyword>
<dbReference type="PANTHER" id="PTHR24198">
    <property type="entry name" value="ANKYRIN REPEAT AND PROTEIN KINASE DOMAIN-CONTAINING PROTEIN"/>
    <property type="match status" value="1"/>
</dbReference>
<feature type="repeat" description="ANK" evidence="6">
    <location>
        <begin position="2015"/>
        <end position="2047"/>
    </location>
</feature>
<feature type="compositionally biased region" description="Basic residues" evidence="7">
    <location>
        <begin position="2260"/>
        <end position="2270"/>
    </location>
</feature>
<reference evidence="9" key="1">
    <citation type="journal article" date="2023" name="Commun. Biol.">
        <title>Genome analysis of Parmales, the sister group of diatoms, reveals the evolutionary specialization of diatoms from phago-mixotrophs to photoautotrophs.</title>
        <authorList>
            <person name="Ban H."/>
            <person name="Sato S."/>
            <person name="Yoshikawa S."/>
            <person name="Yamada K."/>
            <person name="Nakamura Y."/>
            <person name="Ichinomiya M."/>
            <person name="Sato N."/>
            <person name="Blanc-Mathieu R."/>
            <person name="Endo H."/>
            <person name="Kuwata A."/>
            <person name="Ogata H."/>
        </authorList>
    </citation>
    <scope>NUCLEOTIDE SEQUENCE [LARGE SCALE GENOMIC DNA]</scope>
</reference>
<evidence type="ECO:0000256" key="4">
    <source>
        <dbReference type="ARBA" id="ARBA00022777"/>
    </source>
</evidence>
<feature type="region of interest" description="Disordered" evidence="7">
    <location>
        <begin position="890"/>
        <end position="922"/>
    </location>
</feature>
<feature type="region of interest" description="Disordered" evidence="7">
    <location>
        <begin position="494"/>
        <end position="543"/>
    </location>
</feature>
<dbReference type="InterPro" id="IPR036770">
    <property type="entry name" value="Ankyrin_rpt-contain_sf"/>
</dbReference>
<feature type="repeat" description="ANK" evidence="6">
    <location>
        <begin position="1176"/>
        <end position="1208"/>
    </location>
</feature>
<evidence type="ECO:0000256" key="7">
    <source>
        <dbReference type="SAM" id="MobiDB-lite"/>
    </source>
</evidence>
<dbReference type="InterPro" id="IPR006259">
    <property type="entry name" value="Adenyl_kin_sub"/>
</dbReference>
<dbReference type="PROSITE" id="PS00113">
    <property type="entry name" value="ADENYLATE_KINASE"/>
    <property type="match status" value="1"/>
</dbReference>
<dbReference type="PRINTS" id="PR00094">
    <property type="entry name" value="ADENYLTKNASE"/>
</dbReference>
<feature type="compositionally biased region" description="Pro residues" evidence="7">
    <location>
        <begin position="523"/>
        <end position="534"/>
    </location>
</feature>
<feature type="region of interest" description="Disordered" evidence="7">
    <location>
        <begin position="1"/>
        <end position="37"/>
    </location>
</feature>
<feature type="compositionally biased region" description="Basic and acidic residues" evidence="7">
    <location>
        <begin position="496"/>
        <end position="522"/>
    </location>
</feature>
<dbReference type="PROSITE" id="PS50088">
    <property type="entry name" value="ANK_REPEAT"/>
    <property type="match status" value="5"/>
</dbReference>
<dbReference type="InterPro" id="IPR027417">
    <property type="entry name" value="P-loop_NTPase"/>
</dbReference>
<dbReference type="Pfam" id="PF00406">
    <property type="entry name" value="ADK"/>
    <property type="match status" value="1"/>
</dbReference>
<dbReference type="Pfam" id="PF12796">
    <property type="entry name" value="Ank_2"/>
    <property type="match status" value="3"/>
</dbReference>
<dbReference type="Proteomes" id="UP001165065">
    <property type="component" value="Unassembled WGS sequence"/>
</dbReference>
<feature type="repeat" description="ANK" evidence="6">
    <location>
        <begin position="1615"/>
        <end position="1648"/>
    </location>
</feature>
<dbReference type="Gene3D" id="1.25.10.10">
    <property type="entry name" value="Leucine-rich Repeat Variant"/>
    <property type="match status" value="1"/>
</dbReference>
<feature type="region of interest" description="Disordered" evidence="7">
    <location>
        <begin position="2237"/>
        <end position="2270"/>
    </location>
</feature>
<evidence type="ECO:0000256" key="6">
    <source>
        <dbReference type="PROSITE-ProRule" id="PRU00023"/>
    </source>
</evidence>
<protein>
    <recommendedName>
        <fullName evidence="10">Adenylate kinase</fullName>
    </recommendedName>
</protein>
<proteinExistence type="inferred from homology"/>
<sequence length="2270" mass="244296">MSNDAPPEEPPPLTEEELEAQEAARRQREAAWKTTAKQLKGKDMNSLLASIKTCESHDFLLSGGCLVPLIDLLKKPKAKWAKKNYQNVISSALETLLSFLLVQPEPEPEPEPEPVPEPTFDEAGNEVPAPAPVPPPPKPPPRHPNTAFILTEIAKKKKQCKIKGFDKIALGLTHKDVDIRLNSLRCIETIIDAALAIDDKTKIPKGKKSVLLDLPLAKEKKGIIKKLSSGTVKNLSKLLLNLVATLEKESSEPPADPMAPTDPSETPLVPPLPTTDEATASALKCTQFCIEKNGATSMKNMIKSKGPEALLKLLAKPNHREPALALLLKTASYGQAGAKSMAFANGVDLLQMNISTVADQIAETTDPSTLTPLVATLNSLLSLLFSLTTFIVEEPAVKEKVDDEEETSTVPPLEVITSTTLTLNKVLSLISSVPSLSSCLVLFSSPQILTAKSLGNMAQFSEECRSAICQNGSLPLVLSLVATPKMIVDTEAEADVDPKKAGKKDDKKPAGKDKKKKGKEDPNAPPPIEPPPVTPRDGNPIGYTVRRTADKALAHLVLLHPSTTISATADTTILAASATEEDTQEESAPQPLITTASLTALMASVDRDIASRAIRLCYLLCSKNSVNVLVLGQATLAPLMTALRWNLDTTNKLPPSDDVTKIAQHELTIFIAEILNSLATHDSASCVGMATELNLKLLSTPLETKAQELKDGAEAKKVFYETSLSNPAITLNWDLELIEPEDPLPSMFVTSSVCAAITKICDGEKNHAVLPPAPELDEEGNPVPKPEDAEPFVPSFPGAEGASLAVKTASPFVLSLLSNTVSDVSRPNHRRPLWGSASKKHGVPVNVHTTLLGFLRSSCLVTGGKVSLVGAAFDSNWKPGIFPKPKPPVVEEVVEEENSKKKGKKKDEKKKSKKKKGEEEAKVPTFDAPTAFVQFGDLTTAPEDQQLLEEKAAAWPYVYLLSSVVAPLMFNRKQKSFVVVEAIKTLSGLISEPGTSQGDHQVITDVLAGVATSMGSLVALASLIDCNAFKYENRAFPEEVQTFASTLAKYLSSRGVDRETFWANKPIVVEREPEPEPPKNAKAAKAGKKGKKGKEPEPEPEPVEPEPEPEPQFGIPDPNEGPTKESWMSLLNVSVLDAINDIEDASALHTSIVTSNTELTRALLDSGATPNCTTTTALTPLMLAVAQNDKDVATMLIDADANLDAIGPEGANALKFSFCVPSNNSLLSSITDILKPPLPPPPPEQNKKPKIVIMGAPASGKGTQCESITKTYGVVHLSTGDMLRAELEKMSDIGLEAKSFMEKGEMVPDSVLIAMVEERIKEEDCLEKGWLLDGFPRTAEQAAALEKMENGKADIVIMLDVEDSQLVDRVVGRRRDPETGKIYHLVTNPPESEEIANRLEQRADDNEETVKVRLENYHANKEAVLSVYQGTYVPPPELGCTTDEGYTTGYDSTMDVGGSDVELGTTVVELGNLEIGGEEKKDEEGVVMEAEVEAVPETETEEVGKAAEEEEEEEEEEDIAAPATEDFAVDGGEEGEAPTAPEGDNSRIFNIDGNRAPADISEDIYQTLVNVTFWEGIPGEEEEELAGAAMKIQGIFRTREAKKRVELIKEDNGIDAFTELKNIAQIDGLPDLVQFLIDKGADVNISDDDGNFPLHWALRGATVDFIYRGVSCVLKGPVKDEALLDMLSQNGADMDVCNKKGETLLHTALNSGDTSAALRLLDAGAHPNAMDADGLLPIHHACMSASPGFDEVVTVLLASGNGRGIMKATHSDPRKGKSGKEKKLLTLEGIIESFQSEALCPASITQRLVDKKEILQLITKDGYTALHYAAGAAGDSDGDLDTASRVSLLKRLLLDDAVDINVCDVHPPGAGATALHCSIKMLGDLELVKVLIEYKIDVNGLEDIGDESGRHFTALHYALQAKKKEICEYMLENGAAPIVAEANPPILNWAVECGAEQEVLGLLMLKASEVDPQFVNIKGTDGRNCLHVAVDGGNVVALGSILDAPNVVIDEKNAEGKTALMCAIGKNDVESVKMLLAKGASVYEVDGDGMSALMLALDWSGSEAVAMLEAVLGVCKVEDIVGLGAETKVAGASGSCVLELVESKNMGLGRAKRDGEVEEEERAKENKNENAGVTFEGVDGVGGGEGVGEEGESVGDDLSLSSLEQQAEAPPVMVSPSKRGVANFFAEPEELHSLSCNIVRLILKIFEGQIGEDVHVHECFKEGMVYYDWVVKKEEEERAEERKLEEERERVRKEKEAKDAKKKKKKSKKK</sequence>
<dbReference type="SUPFAM" id="SSF48371">
    <property type="entry name" value="ARM repeat"/>
    <property type="match status" value="1"/>
</dbReference>
<dbReference type="GO" id="GO:0005524">
    <property type="term" value="F:ATP binding"/>
    <property type="evidence" value="ECO:0007669"/>
    <property type="project" value="InterPro"/>
</dbReference>
<feature type="compositionally biased region" description="Basic and acidic residues" evidence="7">
    <location>
        <begin position="2237"/>
        <end position="2259"/>
    </location>
</feature>
<feature type="region of interest" description="Disordered" evidence="7">
    <location>
        <begin position="1493"/>
        <end position="1524"/>
    </location>
</feature>
<feature type="compositionally biased region" description="Basic and acidic residues" evidence="7">
    <location>
        <begin position="22"/>
        <end position="31"/>
    </location>
</feature>
<dbReference type="Pfam" id="PF13637">
    <property type="entry name" value="Ank_4"/>
    <property type="match status" value="1"/>
</dbReference>
<feature type="region of interest" description="Disordered" evidence="7">
    <location>
        <begin position="2133"/>
        <end position="2155"/>
    </location>
</feature>
<dbReference type="OrthoDB" id="439792at2759"/>
<dbReference type="NCBIfam" id="TIGR01351">
    <property type="entry name" value="adk"/>
    <property type="match status" value="1"/>
</dbReference>
<dbReference type="HAMAP" id="MF_00235">
    <property type="entry name" value="Adenylate_kinase_Adk"/>
    <property type="match status" value="1"/>
</dbReference>
<feature type="region of interest" description="Disordered" evidence="7">
    <location>
        <begin position="104"/>
        <end position="143"/>
    </location>
</feature>
<dbReference type="EMBL" id="BRYA01000071">
    <property type="protein sequence ID" value="GMI37157.1"/>
    <property type="molecule type" value="Genomic_DNA"/>
</dbReference>
<keyword evidence="1" id="KW-0808">Transferase</keyword>
<evidence type="ECO:0000256" key="5">
    <source>
        <dbReference type="ARBA" id="ARBA00023043"/>
    </source>
</evidence>
<feature type="region of interest" description="Disordered" evidence="7">
    <location>
        <begin position="1068"/>
        <end position="1125"/>
    </location>
</feature>
<comment type="caution">
    <text evidence="8">The sequence shown here is derived from an EMBL/GenBank/DDBJ whole genome shotgun (WGS) entry which is preliminary data.</text>
</comment>
<dbReference type="InterPro" id="IPR011989">
    <property type="entry name" value="ARM-like"/>
</dbReference>
<dbReference type="SUPFAM" id="SSF48403">
    <property type="entry name" value="Ankyrin repeat"/>
    <property type="match status" value="3"/>
</dbReference>
<dbReference type="CDD" id="cd01428">
    <property type="entry name" value="ADK"/>
    <property type="match status" value="1"/>
</dbReference>
<organism evidence="8 9">
    <name type="scientific">Triparma columacea</name>
    <dbReference type="NCBI Taxonomy" id="722753"/>
    <lineage>
        <taxon>Eukaryota</taxon>
        <taxon>Sar</taxon>
        <taxon>Stramenopiles</taxon>
        <taxon>Ochrophyta</taxon>
        <taxon>Bolidophyceae</taxon>
        <taxon>Parmales</taxon>
        <taxon>Triparmaceae</taxon>
        <taxon>Triparma</taxon>
    </lineage>
</organism>
<dbReference type="InterPro" id="IPR002110">
    <property type="entry name" value="Ankyrin_rpt"/>
</dbReference>
<dbReference type="PROSITE" id="PS50297">
    <property type="entry name" value="ANK_REP_REGION"/>
    <property type="match status" value="3"/>
</dbReference>
<dbReference type="SMART" id="SM00248">
    <property type="entry name" value="ANK"/>
    <property type="match status" value="12"/>
</dbReference>
<dbReference type="InterPro" id="IPR033690">
    <property type="entry name" value="Adenylat_kinase_CS"/>
</dbReference>
<evidence type="ECO:0008006" key="10">
    <source>
        <dbReference type="Google" id="ProtNLM"/>
    </source>
</evidence>
<feature type="compositionally biased region" description="Acidic residues" evidence="7">
    <location>
        <begin position="1508"/>
        <end position="1519"/>
    </location>
</feature>
<name>A0A9W7G857_9STRA</name>
<dbReference type="GO" id="GO:0004017">
    <property type="term" value="F:AMP kinase activity"/>
    <property type="evidence" value="ECO:0007669"/>
    <property type="project" value="InterPro"/>
</dbReference>
<feature type="repeat" description="ANK" evidence="6">
    <location>
        <begin position="1700"/>
        <end position="1732"/>
    </location>
</feature>
<evidence type="ECO:0000256" key="3">
    <source>
        <dbReference type="ARBA" id="ARBA00022741"/>
    </source>
</evidence>
<evidence type="ECO:0000313" key="8">
    <source>
        <dbReference type="EMBL" id="GMI37157.1"/>
    </source>
</evidence>
<keyword evidence="3" id="KW-0547">Nucleotide-binding</keyword>
<evidence type="ECO:0000256" key="1">
    <source>
        <dbReference type="ARBA" id="ARBA00022679"/>
    </source>
</evidence>
<gene>
    <name evidence="8" type="ORF">TrCOL_g7180</name>
</gene>
<feature type="region of interest" description="Disordered" evidence="7">
    <location>
        <begin position="249"/>
        <end position="275"/>
    </location>
</feature>
<accession>A0A9W7G857</accession>
<dbReference type="InterPro" id="IPR000850">
    <property type="entry name" value="Adenylat/UMP-CMP_kin"/>
</dbReference>
<keyword evidence="2" id="KW-0677">Repeat</keyword>
<keyword evidence="5 6" id="KW-0040">ANK repeat</keyword>
<evidence type="ECO:0000313" key="9">
    <source>
        <dbReference type="Proteomes" id="UP001165065"/>
    </source>
</evidence>
<dbReference type="Gene3D" id="3.40.50.300">
    <property type="entry name" value="P-loop containing nucleotide triphosphate hydrolases"/>
    <property type="match status" value="1"/>
</dbReference>
<feature type="compositionally biased region" description="Acidic residues" evidence="7">
    <location>
        <begin position="106"/>
        <end position="124"/>
    </location>
</feature>
<feature type="repeat" description="ANK" evidence="6">
    <location>
        <begin position="1143"/>
        <end position="1175"/>
    </location>
</feature>
<dbReference type="Gene3D" id="1.25.40.20">
    <property type="entry name" value="Ankyrin repeat-containing domain"/>
    <property type="match status" value="4"/>
</dbReference>
<feature type="region of interest" description="Disordered" evidence="7">
    <location>
        <begin position="1529"/>
        <end position="1548"/>
    </location>
</feature>
<feature type="compositionally biased region" description="Pro residues" evidence="7">
    <location>
        <begin position="129"/>
        <end position="143"/>
    </location>
</feature>
<feature type="compositionally biased region" description="Basic and acidic residues" evidence="7">
    <location>
        <begin position="897"/>
        <end position="922"/>
    </location>
</feature>
<feature type="compositionally biased region" description="Basic and acidic residues" evidence="7">
    <location>
        <begin position="1068"/>
        <end position="1079"/>
    </location>
</feature>
<dbReference type="InterPro" id="IPR016024">
    <property type="entry name" value="ARM-type_fold"/>
</dbReference>
<dbReference type="Pfam" id="PF00023">
    <property type="entry name" value="Ank"/>
    <property type="match status" value="1"/>
</dbReference>
<dbReference type="PANTHER" id="PTHR24198:SF165">
    <property type="entry name" value="ANKYRIN REPEAT-CONTAINING PROTEIN-RELATED"/>
    <property type="match status" value="1"/>
</dbReference>
<keyword evidence="9" id="KW-1185">Reference proteome</keyword>
<feature type="compositionally biased region" description="Acidic residues" evidence="7">
    <location>
        <begin position="1098"/>
        <end position="1109"/>
    </location>
</feature>